<dbReference type="SUPFAM" id="SSF57716">
    <property type="entry name" value="Glucocorticoid receptor-like (DNA-binding domain)"/>
    <property type="match status" value="1"/>
</dbReference>
<dbReference type="Gene3D" id="1.10.8.50">
    <property type="match status" value="1"/>
</dbReference>
<keyword evidence="6" id="KW-0378">Hydrolase</keyword>
<keyword evidence="11" id="KW-0511">Multifunctional enzyme</keyword>
<evidence type="ECO:0000256" key="3">
    <source>
        <dbReference type="ARBA" id="ARBA00022723"/>
    </source>
</evidence>
<dbReference type="GO" id="GO:0003684">
    <property type="term" value="F:damaged DNA binding"/>
    <property type="evidence" value="ECO:0007669"/>
    <property type="project" value="InterPro"/>
</dbReference>
<dbReference type="SUPFAM" id="SSF81624">
    <property type="entry name" value="N-terminal domain of MutM-like DNA repair proteins"/>
    <property type="match status" value="1"/>
</dbReference>
<keyword evidence="5 13" id="KW-0863">Zinc-finger</keyword>
<evidence type="ECO:0000256" key="7">
    <source>
        <dbReference type="ARBA" id="ARBA00022833"/>
    </source>
</evidence>
<reference evidence="16" key="2">
    <citation type="journal article" date="2020" name="Microorganisms">
        <title>Osmotic Adaptation and Compatible Solute Biosynthesis of Phototrophic Bacteria as Revealed from Genome Analyses.</title>
        <authorList>
            <person name="Imhoff J.F."/>
            <person name="Rahn T."/>
            <person name="Kunzel S."/>
            <person name="Keller A."/>
            <person name="Neulinger S.C."/>
        </authorList>
    </citation>
    <scope>NUCLEOTIDE SEQUENCE</scope>
    <source>
        <strain evidence="16">DSM 11080</strain>
    </source>
</reference>
<protein>
    <recommendedName>
        <fullName evidence="2">DNA-(apurinic or apyrimidinic site) lyase</fullName>
        <ecNumber evidence="2">4.2.99.18</ecNumber>
    </recommendedName>
</protein>
<keyword evidence="17" id="KW-1185">Reference proteome</keyword>
<evidence type="ECO:0000256" key="2">
    <source>
        <dbReference type="ARBA" id="ARBA00012720"/>
    </source>
</evidence>
<dbReference type="EMBL" id="NRSJ01000021">
    <property type="protein sequence ID" value="MBK1705320.1"/>
    <property type="molecule type" value="Genomic_DNA"/>
</dbReference>
<evidence type="ECO:0000256" key="5">
    <source>
        <dbReference type="ARBA" id="ARBA00022771"/>
    </source>
</evidence>
<evidence type="ECO:0000256" key="6">
    <source>
        <dbReference type="ARBA" id="ARBA00022801"/>
    </source>
</evidence>
<evidence type="ECO:0000256" key="13">
    <source>
        <dbReference type="PROSITE-ProRule" id="PRU00391"/>
    </source>
</evidence>
<dbReference type="Proteomes" id="UP001296776">
    <property type="component" value="Unassembled WGS sequence"/>
</dbReference>
<evidence type="ECO:0000256" key="4">
    <source>
        <dbReference type="ARBA" id="ARBA00022763"/>
    </source>
</evidence>
<dbReference type="PANTHER" id="PTHR42697">
    <property type="entry name" value="ENDONUCLEASE 8"/>
    <property type="match status" value="1"/>
</dbReference>
<dbReference type="Pfam" id="PF01149">
    <property type="entry name" value="Fapy_DNA_glyco"/>
    <property type="match status" value="1"/>
</dbReference>
<name>A0AAJ0XAN9_9GAMM</name>
<dbReference type="GO" id="GO:0006284">
    <property type="term" value="P:base-excision repair"/>
    <property type="evidence" value="ECO:0007669"/>
    <property type="project" value="InterPro"/>
</dbReference>
<feature type="domain" description="FPG-type" evidence="14">
    <location>
        <begin position="225"/>
        <end position="262"/>
    </location>
</feature>
<reference evidence="16" key="1">
    <citation type="submission" date="2017-08" db="EMBL/GenBank/DDBJ databases">
        <authorList>
            <person name="Imhoff J.F."/>
            <person name="Rahn T."/>
            <person name="Kuenzel S."/>
            <person name="Neulinger S.C."/>
        </authorList>
    </citation>
    <scope>NUCLEOTIDE SEQUENCE</scope>
    <source>
        <strain evidence="16">DSM 11080</strain>
    </source>
</reference>
<organism evidence="16 17">
    <name type="scientific">Halochromatium glycolicum</name>
    <dbReference type="NCBI Taxonomy" id="85075"/>
    <lineage>
        <taxon>Bacteria</taxon>
        <taxon>Pseudomonadati</taxon>
        <taxon>Pseudomonadota</taxon>
        <taxon>Gammaproteobacteria</taxon>
        <taxon>Chromatiales</taxon>
        <taxon>Chromatiaceae</taxon>
        <taxon>Halochromatium</taxon>
    </lineage>
</organism>
<comment type="similarity">
    <text evidence="1">Belongs to the FPG family.</text>
</comment>
<dbReference type="InterPro" id="IPR035937">
    <property type="entry name" value="FPG_N"/>
</dbReference>
<dbReference type="Pfam" id="PF06831">
    <property type="entry name" value="H2TH"/>
    <property type="match status" value="1"/>
</dbReference>
<dbReference type="AlphaFoldDB" id="A0AAJ0XAN9"/>
<evidence type="ECO:0000256" key="11">
    <source>
        <dbReference type="ARBA" id="ARBA00023268"/>
    </source>
</evidence>
<dbReference type="GO" id="GO:0140078">
    <property type="term" value="F:class I DNA-(apurinic or apyrimidinic site) endonuclease activity"/>
    <property type="evidence" value="ECO:0007669"/>
    <property type="project" value="UniProtKB-EC"/>
</dbReference>
<evidence type="ECO:0000259" key="15">
    <source>
        <dbReference type="PROSITE" id="PS51068"/>
    </source>
</evidence>
<dbReference type="InterPro" id="IPR015886">
    <property type="entry name" value="H2TH_FPG"/>
</dbReference>
<evidence type="ECO:0000256" key="12">
    <source>
        <dbReference type="ARBA" id="ARBA00023295"/>
    </source>
</evidence>
<dbReference type="InterPro" id="IPR010979">
    <property type="entry name" value="Ribosomal_uS13-like_H2TH"/>
</dbReference>
<evidence type="ECO:0000256" key="1">
    <source>
        <dbReference type="ARBA" id="ARBA00009409"/>
    </source>
</evidence>
<dbReference type="GO" id="GO:0008270">
    <property type="term" value="F:zinc ion binding"/>
    <property type="evidence" value="ECO:0007669"/>
    <property type="project" value="UniProtKB-KW"/>
</dbReference>
<evidence type="ECO:0000256" key="9">
    <source>
        <dbReference type="ARBA" id="ARBA00023204"/>
    </source>
</evidence>
<dbReference type="RefSeq" id="WP_200346534.1">
    <property type="nucleotide sequence ID" value="NZ_NRSJ01000021.1"/>
</dbReference>
<evidence type="ECO:0000313" key="17">
    <source>
        <dbReference type="Proteomes" id="UP001296776"/>
    </source>
</evidence>
<feature type="domain" description="Formamidopyrimidine-DNA glycosylase catalytic" evidence="15">
    <location>
        <begin position="2"/>
        <end position="93"/>
    </location>
</feature>
<keyword evidence="3" id="KW-0479">Metal-binding</keyword>
<evidence type="ECO:0000313" key="16">
    <source>
        <dbReference type="EMBL" id="MBK1705320.1"/>
    </source>
</evidence>
<accession>A0AAJ0XAN9</accession>
<dbReference type="PANTHER" id="PTHR42697:SF1">
    <property type="entry name" value="ENDONUCLEASE 8"/>
    <property type="match status" value="1"/>
</dbReference>
<dbReference type="PROSITE" id="PS51068">
    <property type="entry name" value="FPG_CAT"/>
    <property type="match status" value="1"/>
</dbReference>
<keyword evidence="9" id="KW-0234">DNA repair</keyword>
<dbReference type="InterPro" id="IPR012319">
    <property type="entry name" value="FPG_cat"/>
</dbReference>
<dbReference type="Gene3D" id="3.20.190.10">
    <property type="entry name" value="MutM-like, N-terminal"/>
    <property type="match status" value="1"/>
</dbReference>
<dbReference type="GO" id="GO:0000703">
    <property type="term" value="F:oxidized pyrimidine nucleobase lesion DNA N-glycosylase activity"/>
    <property type="evidence" value="ECO:0007669"/>
    <property type="project" value="TreeGrafter"/>
</dbReference>
<keyword evidence="10" id="KW-0456">Lyase</keyword>
<comment type="caution">
    <text evidence="16">The sequence shown here is derived from an EMBL/GenBank/DDBJ whole genome shotgun (WGS) entry which is preliminary data.</text>
</comment>
<evidence type="ECO:0000256" key="10">
    <source>
        <dbReference type="ARBA" id="ARBA00023239"/>
    </source>
</evidence>
<dbReference type="SMART" id="SM00898">
    <property type="entry name" value="Fapy_DNA_glyco"/>
    <property type="match status" value="1"/>
</dbReference>
<dbReference type="SUPFAM" id="SSF46946">
    <property type="entry name" value="S13-like H2TH domain"/>
    <property type="match status" value="1"/>
</dbReference>
<keyword evidence="7" id="KW-0862">Zinc</keyword>
<dbReference type="EC" id="4.2.99.18" evidence="2"/>
<dbReference type="PROSITE" id="PS51066">
    <property type="entry name" value="ZF_FPG_2"/>
    <property type="match status" value="1"/>
</dbReference>
<keyword evidence="4" id="KW-0227">DNA damage</keyword>
<evidence type="ECO:0000259" key="14">
    <source>
        <dbReference type="PROSITE" id="PS51066"/>
    </source>
</evidence>
<dbReference type="InterPro" id="IPR000214">
    <property type="entry name" value="Znf_DNA_glyclase/AP_lyase"/>
</dbReference>
<sequence length="274" mass="30406">MPEGDTITKVARFLDSALAGRQVARILLHPALGASSGPAEIERISAQGKHLYVTLGDGRVLRSHLGLYGSWHRYRPGEPWRRPARQAAIRVLAEDWEYVCFNAKEVEWLTQQGFRLADQRARLGHDLISESIEPAQLAQRARRMLEPKTLVVDVLLDQRLAAGIGNVYKSEVLFIERVSPLSCLGQLSDERLLGLYHRAAVLLAANLGGGPRTTRTARDRRGHLWVYGRSGQTCLRCGEERIQRGILGAQPRSTYWCGSCQPPFPPRPATASAG</sequence>
<evidence type="ECO:0000256" key="8">
    <source>
        <dbReference type="ARBA" id="ARBA00023125"/>
    </source>
</evidence>
<gene>
    <name evidence="16" type="ORF">CKO40_12380</name>
</gene>
<dbReference type="SMART" id="SM01232">
    <property type="entry name" value="H2TH"/>
    <property type="match status" value="1"/>
</dbReference>
<proteinExistence type="inferred from homology"/>
<keyword evidence="12" id="KW-0326">Glycosidase</keyword>
<keyword evidence="8" id="KW-0238">DNA-binding</keyword>